<dbReference type="Pfam" id="PF13340">
    <property type="entry name" value="DUF4096"/>
    <property type="match status" value="1"/>
</dbReference>
<dbReference type="PANTHER" id="PTHR46637:SF1">
    <property type="entry name" value="BLL5188 PROTEIN"/>
    <property type="match status" value="1"/>
</dbReference>
<dbReference type="PANTHER" id="PTHR46637">
    <property type="entry name" value="TIS1421-TRANSPOSASE PROTEIN A"/>
    <property type="match status" value="1"/>
</dbReference>
<proteinExistence type="predicted"/>
<reference evidence="2 3" key="1">
    <citation type="submission" date="2016-11" db="EMBL/GenBank/DDBJ databases">
        <authorList>
            <person name="Jaros S."/>
            <person name="Januszkiewicz K."/>
            <person name="Wedrychowicz H."/>
        </authorList>
    </citation>
    <scope>NUCLEOTIDE SEQUENCE [LARGE SCALE GENOMIC DNA]</scope>
    <source>
        <strain evidence="2 3">GAS95</strain>
    </source>
</reference>
<evidence type="ECO:0000313" key="2">
    <source>
        <dbReference type="EMBL" id="SIO59179.1"/>
    </source>
</evidence>
<organism evidence="2 3">
    <name type="scientific">Paraburkholderia phenazinium</name>
    <dbReference type="NCBI Taxonomy" id="60549"/>
    <lineage>
        <taxon>Bacteria</taxon>
        <taxon>Pseudomonadati</taxon>
        <taxon>Pseudomonadota</taxon>
        <taxon>Betaproteobacteria</taxon>
        <taxon>Burkholderiales</taxon>
        <taxon>Burkholderiaceae</taxon>
        <taxon>Paraburkholderia</taxon>
    </lineage>
</organism>
<dbReference type="Proteomes" id="UP000185151">
    <property type="component" value="Unassembled WGS sequence"/>
</dbReference>
<feature type="domain" description="Insertion element IS402-like" evidence="1">
    <location>
        <begin position="6"/>
        <end position="77"/>
    </location>
</feature>
<dbReference type="RefSeq" id="WP_074299186.1">
    <property type="nucleotide sequence ID" value="NZ_FSRU01000002.1"/>
</dbReference>
<accession>A0A1N6KRK8</accession>
<gene>
    <name evidence="2" type="ORF">SAMN05444165_4422</name>
</gene>
<dbReference type="EMBL" id="FSRU01000002">
    <property type="protein sequence ID" value="SIO59179.1"/>
    <property type="molecule type" value="Genomic_DNA"/>
</dbReference>
<evidence type="ECO:0000259" key="1">
    <source>
        <dbReference type="Pfam" id="PF13340"/>
    </source>
</evidence>
<keyword evidence="3" id="KW-1185">Reference proteome</keyword>
<protein>
    <submittedName>
        <fullName evidence="2">Putative transposase of IS4/5 family</fullName>
    </submittedName>
</protein>
<dbReference type="AlphaFoldDB" id="A0A1N6KRK8"/>
<name>A0A1N6KRK8_9BURK</name>
<dbReference type="InterPro" id="IPR052909">
    <property type="entry name" value="Transposase_6_like"/>
</dbReference>
<evidence type="ECO:0000313" key="3">
    <source>
        <dbReference type="Proteomes" id="UP000185151"/>
    </source>
</evidence>
<dbReference type="OrthoDB" id="1551210at2"/>
<sequence>MIKIPLSDDAWMHVEHLFREPQSPRGRPRRAPREILDAILWIQQSGEKWHRLPASFPPQQTCYARYIAWRRSGALERAIELLGTRQCGDGRA</sequence>
<dbReference type="InterPro" id="IPR025161">
    <property type="entry name" value="IS402-like_dom"/>
</dbReference>